<gene>
    <name evidence="1" type="ORF">Krac_4025</name>
</gene>
<comment type="caution">
    <text evidence="1">The sequence shown here is derived from an EMBL/GenBank/DDBJ whole genome shotgun (WGS) entry which is preliminary data.</text>
</comment>
<dbReference type="AlphaFoldDB" id="D6TXQ6"/>
<reference evidence="1 2" key="1">
    <citation type="journal article" date="2011" name="Stand. Genomic Sci.">
        <title>Non-contiguous finished genome sequence and contextual data of the filamentous soil bacterium Ktedonobacter racemifer type strain (SOSP1-21).</title>
        <authorList>
            <person name="Chang Y.J."/>
            <person name="Land M."/>
            <person name="Hauser L."/>
            <person name="Chertkov O."/>
            <person name="Del Rio T.G."/>
            <person name="Nolan M."/>
            <person name="Copeland A."/>
            <person name="Tice H."/>
            <person name="Cheng J.F."/>
            <person name="Lucas S."/>
            <person name="Han C."/>
            <person name="Goodwin L."/>
            <person name="Pitluck S."/>
            <person name="Ivanova N."/>
            <person name="Ovchinikova G."/>
            <person name="Pati A."/>
            <person name="Chen A."/>
            <person name="Palaniappan K."/>
            <person name="Mavromatis K."/>
            <person name="Liolios K."/>
            <person name="Brettin T."/>
            <person name="Fiebig A."/>
            <person name="Rohde M."/>
            <person name="Abt B."/>
            <person name="Goker M."/>
            <person name="Detter J.C."/>
            <person name="Woyke T."/>
            <person name="Bristow J."/>
            <person name="Eisen J.A."/>
            <person name="Markowitz V."/>
            <person name="Hugenholtz P."/>
            <person name="Kyrpides N.C."/>
            <person name="Klenk H.P."/>
            <person name="Lapidus A."/>
        </authorList>
    </citation>
    <scope>NUCLEOTIDE SEQUENCE [LARGE SCALE GENOMIC DNA]</scope>
    <source>
        <strain evidence="2">DSM 44963</strain>
    </source>
</reference>
<organism evidence="1 2">
    <name type="scientific">Ktedonobacter racemifer DSM 44963</name>
    <dbReference type="NCBI Taxonomy" id="485913"/>
    <lineage>
        <taxon>Bacteria</taxon>
        <taxon>Bacillati</taxon>
        <taxon>Chloroflexota</taxon>
        <taxon>Ktedonobacteria</taxon>
        <taxon>Ktedonobacterales</taxon>
        <taxon>Ktedonobacteraceae</taxon>
        <taxon>Ktedonobacter</taxon>
    </lineage>
</organism>
<dbReference type="EMBL" id="ADVG01000003">
    <property type="protein sequence ID" value="EFH83103.1"/>
    <property type="molecule type" value="Genomic_DNA"/>
</dbReference>
<dbReference type="Proteomes" id="UP000004508">
    <property type="component" value="Unassembled WGS sequence"/>
</dbReference>
<name>D6TXQ6_KTERA</name>
<keyword evidence="2" id="KW-1185">Reference proteome</keyword>
<proteinExistence type="predicted"/>
<protein>
    <submittedName>
        <fullName evidence="1">Uncharacterized protein</fullName>
    </submittedName>
</protein>
<dbReference type="InParanoid" id="D6TXQ6"/>
<evidence type="ECO:0000313" key="1">
    <source>
        <dbReference type="EMBL" id="EFH83103.1"/>
    </source>
</evidence>
<sequence>MTPFRGLHFKSVVFQALIDLVNTLLAFLDLSSSENSPAPLETKKRIGNQRGKSGVLMLLVKGSCAVETREYELSSLLWGERDSVAKLLETANMVPLQAIFL</sequence>
<accession>D6TXQ6</accession>
<evidence type="ECO:0000313" key="2">
    <source>
        <dbReference type="Proteomes" id="UP000004508"/>
    </source>
</evidence>